<evidence type="ECO:0000313" key="5">
    <source>
        <dbReference type="Proteomes" id="UP000015241"/>
    </source>
</evidence>
<dbReference type="InterPro" id="IPR003100">
    <property type="entry name" value="PAZ_dom"/>
</dbReference>
<dbReference type="InParanoid" id="S8FRA0"/>
<dbReference type="Gene3D" id="3.40.50.2300">
    <property type="match status" value="1"/>
</dbReference>
<dbReference type="Pfam" id="PF08699">
    <property type="entry name" value="ArgoL1"/>
    <property type="match status" value="1"/>
</dbReference>
<sequence>MPPRGTARGRDPASFSLVGRGGGSGRGGGPPHLLGRGAGVGASSAQGAASHVTTVGVRRSAFGTAGRPLAITTNHFPVKIPDSIIHHYDVIIRPDEKTLPARLNMEIIDRLQTKIAPQVFTPRAVYDGRKNLFAARELPFGEARSQEFDVTLEDAGASATGRAPKIYKVKLTHVAEINPEVLARFLQGTQSQDNMVLTAITALNVVIRMEPSLKYPFNVRSFFTNRETKDIGGGIVLWRGYFQSVRPAIGKMLINVDISTGAMYKDGPLLNVCLDFFGTRDPSFLAPSKRLRESDRIRLQRFVMGMRVTTRTAGQQQARAPRVVKRLSSAGANALSFTTREGNTITVAQYFRQTHNLELKCPDAVCAEVGNGALVPLEMLYVPPGQIMKKPIPPEKTKDVLEFATKKPHERLQSIANGLGVLQYGQSEYVRQFGLAVDPNAKPMSINARVLSPPTLKYGAAKQGGVTIVPRDGSWNMVDKKFYQPCKIQQWIVVVFERQGRFTPELLHGMIQSFVEACKSVGITMLNERPEYGYANPQVAANEQIRRVASQCVQKYKTGPNLVICVLPEGATDVYTAVKHFGDIEQGVATQCLKSDKCSRARPQYFANVCLKINVKLGGINTIPDPRSVAALTDPKNPTIVMGADVIHPAPGAEGRPSFTALVANVDSDTAKYVADCRVQTSRKELIEDLESMSQRMLEFYMDYRRQAEKKSNPAPTRIIFYRDGVSEGQFKHVIEQELPLIKKACANLKINPKITMIVVGKRHHVRFFPQGEKDKSGNCPAGTIVDRDVTHPLELDWYLQSHAGLLGTSRPAHYSVLHDENNFTPDNLQALSFALCHVYARSTRSVSIPAPVYYADIVCSRAKNHYNPMERLNFDESSGLSPEGGSAVASLDKFKEKFKPLHPNMRKYMYFS</sequence>
<evidence type="ECO:0000256" key="1">
    <source>
        <dbReference type="SAM" id="MobiDB-lite"/>
    </source>
</evidence>
<dbReference type="EMBL" id="KE504129">
    <property type="protein sequence ID" value="EPT03751.1"/>
    <property type="molecule type" value="Genomic_DNA"/>
</dbReference>
<dbReference type="FunCoup" id="S8FRA0">
    <property type="interactions" value="233"/>
</dbReference>
<evidence type="ECO:0008006" key="6">
    <source>
        <dbReference type="Google" id="ProtNLM"/>
    </source>
</evidence>
<dbReference type="HOGENOM" id="CLU_004544_4_3_1"/>
<dbReference type="InterPro" id="IPR036085">
    <property type="entry name" value="PAZ_dom_sf"/>
</dbReference>
<dbReference type="PANTHER" id="PTHR22891">
    <property type="entry name" value="EUKARYOTIC TRANSLATION INITIATION FACTOR 2C"/>
    <property type="match status" value="1"/>
</dbReference>
<reference evidence="4 5" key="1">
    <citation type="journal article" date="2012" name="Science">
        <title>The Paleozoic origin of enzymatic lignin decomposition reconstructed from 31 fungal genomes.</title>
        <authorList>
            <person name="Floudas D."/>
            <person name="Binder M."/>
            <person name="Riley R."/>
            <person name="Barry K."/>
            <person name="Blanchette R.A."/>
            <person name="Henrissat B."/>
            <person name="Martinez A.T."/>
            <person name="Otillar R."/>
            <person name="Spatafora J.W."/>
            <person name="Yadav J.S."/>
            <person name="Aerts A."/>
            <person name="Benoit I."/>
            <person name="Boyd A."/>
            <person name="Carlson A."/>
            <person name="Copeland A."/>
            <person name="Coutinho P.M."/>
            <person name="de Vries R.P."/>
            <person name="Ferreira P."/>
            <person name="Findley K."/>
            <person name="Foster B."/>
            <person name="Gaskell J."/>
            <person name="Glotzer D."/>
            <person name="Gorecki P."/>
            <person name="Heitman J."/>
            <person name="Hesse C."/>
            <person name="Hori C."/>
            <person name="Igarashi K."/>
            <person name="Jurgens J.A."/>
            <person name="Kallen N."/>
            <person name="Kersten P."/>
            <person name="Kohler A."/>
            <person name="Kuees U."/>
            <person name="Kumar T.K.A."/>
            <person name="Kuo A."/>
            <person name="LaButti K."/>
            <person name="Larrondo L.F."/>
            <person name="Lindquist E."/>
            <person name="Ling A."/>
            <person name="Lombard V."/>
            <person name="Lucas S."/>
            <person name="Lundell T."/>
            <person name="Martin R."/>
            <person name="McLaughlin D.J."/>
            <person name="Morgenstern I."/>
            <person name="Morin E."/>
            <person name="Murat C."/>
            <person name="Nagy L.G."/>
            <person name="Nolan M."/>
            <person name="Ohm R.A."/>
            <person name="Patyshakuliyeva A."/>
            <person name="Rokas A."/>
            <person name="Ruiz-Duenas F.J."/>
            <person name="Sabat G."/>
            <person name="Salamov A."/>
            <person name="Samejima M."/>
            <person name="Schmutz J."/>
            <person name="Slot J.C."/>
            <person name="St John F."/>
            <person name="Stenlid J."/>
            <person name="Sun H."/>
            <person name="Sun S."/>
            <person name="Syed K."/>
            <person name="Tsang A."/>
            <person name="Wiebenga A."/>
            <person name="Young D."/>
            <person name="Pisabarro A."/>
            <person name="Eastwood D.C."/>
            <person name="Martin F."/>
            <person name="Cullen D."/>
            <person name="Grigoriev I.V."/>
            <person name="Hibbett D.S."/>
        </authorList>
    </citation>
    <scope>NUCLEOTIDE SEQUENCE</scope>
    <source>
        <strain evidence="5">FP-58527</strain>
    </source>
</reference>
<dbReference type="Pfam" id="PF16487">
    <property type="entry name" value="ArgoMid"/>
    <property type="match status" value="1"/>
</dbReference>
<feature type="domain" description="Piwi" evidence="3">
    <location>
        <begin position="562"/>
        <end position="868"/>
    </location>
</feature>
<dbReference type="InterPro" id="IPR032472">
    <property type="entry name" value="ArgoL2"/>
</dbReference>
<name>S8FRA0_FOMSC</name>
<dbReference type="InterPro" id="IPR012337">
    <property type="entry name" value="RNaseH-like_sf"/>
</dbReference>
<feature type="domain" description="PAZ" evidence="2">
    <location>
        <begin position="280"/>
        <end position="384"/>
    </location>
</feature>
<dbReference type="Proteomes" id="UP000015241">
    <property type="component" value="Unassembled WGS sequence"/>
</dbReference>
<dbReference type="PROSITE" id="PS50822">
    <property type="entry name" value="PIWI"/>
    <property type="match status" value="1"/>
</dbReference>
<dbReference type="InterPro" id="IPR045246">
    <property type="entry name" value="Piwi_ago-like"/>
</dbReference>
<proteinExistence type="predicted"/>
<dbReference type="InterPro" id="IPR014811">
    <property type="entry name" value="ArgoL1"/>
</dbReference>
<dbReference type="SMART" id="SM00950">
    <property type="entry name" value="Piwi"/>
    <property type="match status" value="1"/>
</dbReference>
<dbReference type="STRING" id="743788.S8FRA0"/>
<dbReference type="Pfam" id="PF02171">
    <property type="entry name" value="Piwi"/>
    <property type="match status" value="1"/>
</dbReference>
<dbReference type="InterPro" id="IPR032473">
    <property type="entry name" value="Argonaute_Mid_dom"/>
</dbReference>
<dbReference type="InterPro" id="IPR036397">
    <property type="entry name" value="RNaseH_sf"/>
</dbReference>
<dbReference type="SMART" id="SM01163">
    <property type="entry name" value="DUF1785"/>
    <property type="match status" value="1"/>
</dbReference>
<dbReference type="Gene3D" id="3.30.420.10">
    <property type="entry name" value="Ribonuclease H-like superfamily/Ribonuclease H"/>
    <property type="match status" value="1"/>
</dbReference>
<dbReference type="Pfam" id="PF16486">
    <property type="entry name" value="ArgoN"/>
    <property type="match status" value="1"/>
</dbReference>
<dbReference type="Pfam" id="PF16488">
    <property type="entry name" value="ArgoL2"/>
    <property type="match status" value="1"/>
</dbReference>
<dbReference type="CDD" id="cd02846">
    <property type="entry name" value="PAZ_argonaute_like"/>
    <property type="match status" value="1"/>
</dbReference>
<dbReference type="PROSITE" id="PS50821">
    <property type="entry name" value="PAZ"/>
    <property type="match status" value="1"/>
</dbReference>
<dbReference type="Pfam" id="PF02170">
    <property type="entry name" value="PAZ"/>
    <property type="match status" value="1"/>
</dbReference>
<dbReference type="GO" id="GO:0003723">
    <property type="term" value="F:RNA binding"/>
    <property type="evidence" value="ECO:0007669"/>
    <property type="project" value="InterPro"/>
</dbReference>
<organism evidence="4 5">
    <name type="scientific">Fomitopsis schrenkii</name>
    <name type="common">Brown rot fungus</name>
    <dbReference type="NCBI Taxonomy" id="2126942"/>
    <lineage>
        <taxon>Eukaryota</taxon>
        <taxon>Fungi</taxon>
        <taxon>Dikarya</taxon>
        <taxon>Basidiomycota</taxon>
        <taxon>Agaricomycotina</taxon>
        <taxon>Agaricomycetes</taxon>
        <taxon>Polyporales</taxon>
        <taxon>Fomitopsis</taxon>
    </lineage>
</organism>
<protein>
    <recommendedName>
        <fullName evidence="6">Argonaute-like protein</fullName>
    </recommendedName>
</protein>
<evidence type="ECO:0000259" key="3">
    <source>
        <dbReference type="PROSITE" id="PS50822"/>
    </source>
</evidence>
<dbReference type="AlphaFoldDB" id="S8FRA0"/>
<dbReference type="Gene3D" id="2.170.260.10">
    <property type="entry name" value="paz domain"/>
    <property type="match status" value="1"/>
</dbReference>
<dbReference type="eggNOG" id="KOG1041">
    <property type="taxonomic scope" value="Eukaryota"/>
</dbReference>
<feature type="region of interest" description="Disordered" evidence="1">
    <location>
        <begin position="1"/>
        <end position="42"/>
    </location>
</feature>
<accession>S8FRA0</accession>
<dbReference type="CDD" id="cd04657">
    <property type="entry name" value="Piwi_ago-like"/>
    <property type="match status" value="1"/>
</dbReference>
<dbReference type="SUPFAM" id="SSF101690">
    <property type="entry name" value="PAZ domain"/>
    <property type="match status" value="1"/>
</dbReference>
<evidence type="ECO:0000313" key="4">
    <source>
        <dbReference type="EMBL" id="EPT03751.1"/>
    </source>
</evidence>
<dbReference type="InterPro" id="IPR003165">
    <property type="entry name" value="Piwi"/>
</dbReference>
<evidence type="ECO:0000259" key="2">
    <source>
        <dbReference type="PROSITE" id="PS50821"/>
    </source>
</evidence>
<feature type="compositionally biased region" description="Gly residues" evidence="1">
    <location>
        <begin position="19"/>
        <end position="40"/>
    </location>
</feature>
<gene>
    <name evidence="4" type="ORF">FOMPIDRAFT_1058570</name>
</gene>
<dbReference type="OrthoDB" id="10252740at2759"/>
<dbReference type="InterPro" id="IPR032474">
    <property type="entry name" value="Argonaute_N"/>
</dbReference>
<dbReference type="SUPFAM" id="SSF53098">
    <property type="entry name" value="Ribonuclease H-like"/>
    <property type="match status" value="1"/>
</dbReference>
<keyword evidence="5" id="KW-1185">Reference proteome</keyword>